<keyword evidence="5" id="KW-0752">Steroid biosynthesis</keyword>
<keyword evidence="7" id="KW-0756">Sterol biosynthesis</keyword>
<dbReference type="InterPro" id="IPR033118">
    <property type="entry name" value="EXPERA"/>
</dbReference>
<dbReference type="PANTHER" id="PTHR14207">
    <property type="entry name" value="STEROL ISOMERASE"/>
    <property type="match status" value="1"/>
</dbReference>
<dbReference type="EMBL" id="LCTW02000084">
    <property type="protein sequence ID" value="KXX79538.1"/>
    <property type="molecule type" value="Genomic_DNA"/>
</dbReference>
<proteinExistence type="inferred from homology"/>
<dbReference type="GO" id="GO:0047750">
    <property type="term" value="F:cholestenol delta-isomerase activity"/>
    <property type="evidence" value="ECO:0007669"/>
    <property type="project" value="InterPro"/>
</dbReference>
<feature type="domain" description="EXPERA" evidence="15">
    <location>
        <begin position="63"/>
        <end position="228"/>
    </location>
</feature>
<keyword evidence="17" id="KW-1185">Reference proteome</keyword>
<evidence type="ECO:0000256" key="8">
    <source>
        <dbReference type="ARBA" id="ARBA00023098"/>
    </source>
</evidence>
<evidence type="ECO:0000256" key="11">
    <source>
        <dbReference type="ARBA" id="ARBA00023221"/>
    </source>
</evidence>
<feature type="transmembrane region" description="Helical" evidence="14">
    <location>
        <begin position="118"/>
        <end position="143"/>
    </location>
</feature>
<dbReference type="OrthoDB" id="58557at2759"/>
<evidence type="ECO:0000256" key="13">
    <source>
        <dbReference type="PROSITE-ProRule" id="PRU01087"/>
    </source>
</evidence>
<accession>A0A175W6Y8</accession>
<evidence type="ECO:0000256" key="2">
    <source>
        <dbReference type="ARBA" id="ARBA00008337"/>
    </source>
</evidence>
<keyword evidence="12" id="KW-0413">Isomerase</keyword>
<evidence type="ECO:0000256" key="7">
    <source>
        <dbReference type="ARBA" id="ARBA00023011"/>
    </source>
</evidence>
<evidence type="ECO:0000256" key="12">
    <source>
        <dbReference type="ARBA" id="ARBA00023235"/>
    </source>
</evidence>
<feature type="transmembrane region" description="Helical" evidence="14">
    <location>
        <begin position="33"/>
        <end position="55"/>
    </location>
</feature>
<comment type="similarity">
    <text evidence="2">Belongs to the EBP family.</text>
</comment>
<dbReference type="VEuPathDB" id="FungiDB:MMYC01_203117"/>
<keyword evidence="11" id="KW-0753">Steroid metabolism</keyword>
<feature type="transmembrane region" description="Helical" evidence="14">
    <location>
        <begin position="169"/>
        <end position="187"/>
    </location>
</feature>
<sequence length="271" mass="29897">MDGTTMHAAQGHPYYPQDSVIPGYAPNSTPIPVILGAFSGIVGVFTLGCVSLAKWYNPGLKRADQLIIGWFALCGFLHCFFEGYFVLHHASIPASQSIFSQAWKEYSLSDSRYLTSDPFMLCIEMLTTLTWGPLSFLTAVLIATSTPTSTPTSTSAPKRHNYSHQGTRHLLQTVVCVGHLYGVALYYGTCGFAEHMRGLSFSRPEWLYYWGYYAGMNAPWAVVPGVLLYQSARAIQGAFVAAAAAPAARDVGEGKKERWGLQNVWGRRFCW</sequence>
<organism evidence="16 17">
    <name type="scientific">Madurella mycetomatis</name>
    <dbReference type="NCBI Taxonomy" id="100816"/>
    <lineage>
        <taxon>Eukaryota</taxon>
        <taxon>Fungi</taxon>
        <taxon>Dikarya</taxon>
        <taxon>Ascomycota</taxon>
        <taxon>Pezizomycotina</taxon>
        <taxon>Sordariomycetes</taxon>
        <taxon>Sordariomycetidae</taxon>
        <taxon>Sordariales</taxon>
        <taxon>Sordariales incertae sedis</taxon>
        <taxon>Madurella</taxon>
    </lineage>
</organism>
<dbReference type="GO" id="GO:0000247">
    <property type="term" value="F:C-8 sterol isomerase activity"/>
    <property type="evidence" value="ECO:0007669"/>
    <property type="project" value="TreeGrafter"/>
</dbReference>
<dbReference type="GO" id="GO:0016020">
    <property type="term" value="C:membrane"/>
    <property type="evidence" value="ECO:0007669"/>
    <property type="project" value="UniProtKB-SubCell"/>
</dbReference>
<evidence type="ECO:0000256" key="9">
    <source>
        <dbReference type="ARBA" id="ARBA00023136"/>
    </source>
</evidence>
<evidence type="ECO:0000313" key="17">
    <source>
        <dbReference type="Proteomes" id="UP000078237"/>
    </source>
</evidence>
<gene>
    <name evidence="16" type="ORF">MMYC01_203117</name>
</gene>
<evidence type="ECO:0000256" key="14">
    <source>
        <dbReference type="SAM" id="Phobius"/>
    </source>
</evidence>
<dbReference type="InterPro" id="IPR007905">
    <property type="entry name" value="EBP"/>
</dbReference>
<comment type="caution">
    <text evidence="16">The sequence shown here is derived from an EMBL/GenBank/DDBJ whole genome shotgun (WGS) entry which is preliminary data.</text>
</comment>
<evidence type="ECO:0000256" key="3">
    <source>
        <dbReference type="ARBA" id="ARBA00022516"/>
    </source>
</evidence>
<dbReference type="STRING" id="100816.A0A175W6Y8"/>
<dbReference type="Proteomes" id="UP000078237">
    <property type="component" value="Unassembled WGS sequence"/>
</dbReference>
<dbReference type="PANTHER" id="PTHR14207:SF0">
    <property type="entry name" value="3-BETA-HYDROXYSTEROID-DELTA(8),DELTA(7)-ISOMERASE"/>
    <property type="match status" value="1"/>
</dbReference>
<dbReference type="PROSITE" id="PS51751">
    <property type="entry name" value="EXPERA"/>
    <property type="match status" value="1"/>
</dbReference>
<dbReference type="AlphaFoldDB" id="A0A175W6Y8"/>
<dbReference type="GO" id="GO:0004769">
    <property type="term" value="F:steroid Delta-isomerase activity"/>
    <property type="evidence" value="ECO:0007669"/>
    <property type="project" value="TreeGrafter"/>
</dbReference>
<evidence type="ECO:0000256" key="1">
    <source>
        <dbReference type="ARBA" id="ARBA00004141"/>
    </source>
</evidence>
<evidence type="ECO:0000259" key="15">
    <source>
        <dbReference type="PROSITE" id="PS51751"/>
    </source>
</evidence>
<evidence type="ECO:0000256" key="6">
    <source>
        <dbReference type="ARBA" id="ARBA00022989"/>
    </source>
</evidence>
<dbReference type="GO" id="GO:0005783">
    <property type="term" value="C:endoplasmic reticulum"/>
    <property type="evidence" value="ECO:0007669"/>
    <property type="project" value="TreeGrafter"/>
</dbReference>
<evidence type="ECO:0000313" key="16">
    <source>
        <dbReference type="EMBL" id="KXX79538.1"/>
    </source>
</evidence>
<evidence type="ECO:0000256" key="5">
    <source>
        <dbReference type="ARBA" id="ARBA00022955"/>
    </source>
</evidence>
<evidence type="ECO:0000256" key="4">
    <source>
        <dbReference type="ARBA" id="ARBA00022692"/>
    </source>
</evidence>
<dbReference type="Pfam" id="PF05241">
    <property type="entry name" value="EBP"/>
    <property type="match status" value="1"/>
</dbReference>
<keyword evidence="8" id="KW-0443">Lipid metabolism</keyword>
<feature type="transmembrane region" description="Helical" evidence="14">
    <location>
        <begin position="207"/>
        <end position="229"/>
    </location>
</feature>
<name>A0A175W6Y8_9PEZI</name>
<keyword evidence="10" id="KW-1207">Sterol metabolism</keyword>
<protein>
    <recommendedName>
        <fullName evidence="15">EXPERA domain-containing protein</fullName>
    </recommendedName>
</protein>
<evidence type="ECO:0000256" key="10">
    <source>
        <dbReference type="ARBA" id="ARBA00023166"/>
    </source>
</evidence>
<dbReference type="GO" id="GO:0016126">
    <property type="term" value="P:sterol biosynthetic process"/>
    <property type="evidence" value="ECO:0007669"/>
    <property type="project" value="UniProtKB-KW"/>
</dbReference>
<keyword evidence="9 13" id="KW-0472">Membrane</keyword>
<comment type="subcellular location">
    <subcellularLocation>
        <location evidence="1">Membrane</location>
        <topology evidence="1">Multi-pass membrane protein</topology>
    </subcellularLocation>
</comment>
<reference evidence="16 17" key="1">
    <citation type="journal article" date="2016" name="Genome Announc.">
        <title>Genome Sequence of Madurella mycetomatis mm55, Isolated from a Human Mycetoma Case in Sudan.</title>
        <authorList>
            <person name="Smit S."/>
            <person name="Derks M.F."/>
            <person name="Bervoets S."/>
            <person name="Fahal A."/>
            <person name="van Leeuwen W."/>
            <person name="van Belkum A."/>
            <person name="van de Sande W.W."/>
        </authorList>
    </citation>
    <scope>NUCLEOTIDE SEQUENCE [LARGE SCALE GENOMIC DNA]</scope>
    <source>
        <strain evidence="17">mm55</strain>
    </source>
</reference>
<feature type="transmembrane region" description="Helical" evidence="14">
    <location>
        <begin position="67"/>
        <end position="87"/>
    </location>
</feature>
<keyword evidence="4 13" id="KW-0812">Transmembrane</keyword>
<keyword evidence="3" id="KW-0444">Lipid biosynthesis</keyword>
<keyword evidence="6 13" id="KW-1133">Transmembrane helix</keyword>